<name>A0A239PWT2_9PROT</name>
<dbReference type="OrthoDB" id="9804920at2"/>
<evidence type="ECO:0000313" key="3">
    <source>
        <dbReference type="Proteomes" id="UP000198346"/>
    </source>
</evidence>
<dbReference type="GO" id="GO:0070573">
    <property type="term" value="F:metallodipeptidase activity"/>
    <property type="evidence" value="ECO:0007669"/>
    <property type="project" value="InterPro"/>
</dbReference>
<dbReference type="PROSITE" id="PS51318">
    <property type="entry name" value="TAT"/>
    <property type="match status" value="1"/>
</dbReference>
<evidence type="ECO:0000313" key="2">
    <source>
        <dbReference type="EMBL" id="SNT74483.1"/>
    </source>
</evidence>
<organism evidence="2 3">
    <name type="scientific">Amphiplicatus metriothermophilus</name>
    <dbReference type="NCBI Taxonomy" id="1519374"/>
    <lineage>
        <taxon>Bacteria</taxon>
        <taxon>Pseudomonadati</taxon>
        <taxon>Pseudomonadota</taxon>
        <taxon>Alphaproteobacteria</taxon>
        <taxon>Parvularculales</taxon>
        <taxon>Parvularculaceae</taxon>
        <taxon>Amphiplicatus</taxon>
    </lineage>
</organism>
<feature type="region of interest" description="Disordered" evidence="1">
    <location>
        <begin position="1"/>
        <end position="20"/>
    </location>
</feature>
<dbReference type="InterPro" id="IPR008257">
    <property type="entry name" value="Pept_M19"/>
</dbReference>
<protein>
    <submittedName>
        <fullName evidence="2">Membrane dipeptidase</fullName>
    </submittedName>
</protein>
<dbReference type="InterPro" id="IPR006311">
    <property type="entry name" value="TAT_signal"/>
</dbReference>
<dbReference type="AlphaFoldDB" id="A0A239PWT2"/>
<evidence type="ECO:0000256" key="1">
    <source>
        <dbReference type="SAM" id="MobiDB-lite"/>
    </source>
</evidence>
<dbReference type="Pfam" id="PF01244">
    <property type="entry name" value="Peptidase_M19"/>
    <property type="match status" value="1"/>
</dbReference>
<sequence>MEASSRANRKGGAQSKTSRRGMLKGGLAAAGTAATMVNFGRYKVFAAGERTYSAKTVELINRNLVIDMLSLLGDLGDMLTAGNSKLKDGMAVDDAHLEKLRSAGVNIYHPAIGLGGRDSALAYVARLNAYAAERPDVFRRIDSVADMDAVKAEGKIGYIVGIQNAQHFERPDDVNEFYHLGQRISQLTYNSQTRIGAGSTDRVDGGVSDFGAAIIKRMNEVGMAVDVSHCGDRTTLDAFELSEAPVLITHSNARALAGGHPRCKSDEAIKKMAKSGGVMGITGVRNFIRDKEPTTIEHMLDHFDYVAKLVGVEHLGIGSDMDADGYDDLPEAAYERLKSGYKDSYKFRGKIDTDGFDHPQKVFDLTEGLVRRGYSDSDIELILGGNFKRALGEIWKS</sequence>
<dbReference type="Gene3D" id="3.20.20.140">
    <property type="entry name" value="Metal-dependent hydrolases"/>
    <property type="match status" value="1"/>
</dbReference>
<dbReference type="SUPFAM" id="SSF51556">
    <property type="entry name" value="Metallo-dependent hydrolases"/>
    <property type="match status" value="1"/>
</dbReference>
<dbReference type="Proteomes" id="UP000198346">
    <property type="component" value="Unassembled WGS sequence"/>
</dbReference>
<accession>A0A239PWT2</accession>
<reference evidence="2 3" key="1">
    <citation type="submission" date="2017-07" db="EMBL/GenBank/DDBJ databases">
        <authorList>
            <person name="Sun Z.S."/>
            <person name="Albrecht U."/>
            <person name="Echele G."/>
            <person name="Lee C.C."/>
        </authorList>
    </citation>
    <scope>NUCLEOTIDE SEQUENCE [LARGE SCALE GENOMIC DNA]</scope>
    <source>
        <strain evidence="2 3">CGMCC 1.12710</strain>
    </source>
</reference>
<dbReference type="PANTHER" id="PTHR10443:SF12">
    <property type="entry name" value="DIPEPTIDASE"/>
    <property type="match status" value="1"/>
</dbReference>
<dbReference type="PANTHER" id="PTHR10443">
    <property type="entry name" value="MICROSOMAL DIPEPTIDASE"/>
    <property type="match status" value="1"/>
</dbReference>
<proteinExistence type="predicted"/>
<dbReference type="PROSITE" id="PS51365">
    <property type="entry name" value="RENAL_DIPEPTIDASE_2"/>
    <property type="match status" value="1"/>
</dbReference>
<gene>
    <name evidence="2" type="ORF">SAMN06297382_2203</name>
</gene>
<dbReference type="GO" id="GO:0006508">
    <property type="term" value="P:proteolysis"/>
    <property type="evidence" value="ECO:0007669"/>
    <property type="project" value="InterPro"/>
</dbReference>
<dbReference type="EMBL" id="FZQA01000005">
    <property type="protein sequence ID" value="SNT74483.1"/>
    <property type="molecule type" value="Genomic_DNA"/>
</dbReference>
<keyword evidence="3" id="KW-1185">Reference proteome</keyword>
<dbReference type="InterPro" id="IPR032466">
    <property type="entry name" value="Metal_Hydrolase"/>
</dbReference>